<gene>
    <name evidence="3" type="ORF">ACFQ3Q_03420</name>
</gene>
<comment type="caution">
    <text evidence="3">The sequence shown here is derived from an EMBL/GenBank/DDBJ whole genome shotgun (WGS) entry which is preliminary data.</text>
</comment>
<dbReference type="SUPFAM" id="SSF54913">
    <property type="entry name" value="GlnB-like"/>
    <property type="match status" value="1"/>
</dbReference>
<protein>
    <submittedName>
        <fullName evidence="3">DUF2007 domain-containing protein</fullName>
    </submittedName>
</protein>
<dbReference type="Proteomes" id="UP001597131">
    <property type="component" value="Unassembled WGS sequence"/>
</dbReference>
<accession>A0ABW3NPX0</accession>
<dbReference type="InterPro" id="IPR018551">
    <property type="entry name" value="DUF2007"/>
</dbReference>
<proteinExistence type="predicted"/>
<dbReference type="RefSeq" id="WP_380742925.1">
    <property type="nucleotide sequence ID" value="NZ_JBHTLI010000001.1"/>
</dbReference>
<dbReference type="Pfam" id="PF09413">
    <property type="entry name" value="DUF2007"/>
    <property type="match status" value="1"/>
</dbReference>
<dbReference type="Gene3D" id="3.30.70.790">
    <property type="entry name" value="UreE, C-terminal domain"/>
    <property type="match status" value="1"/>
</dbReference>
<evidence type="ECO:0000313" key="3">
    <source>
        <dbReference type="EMBL" id="MFD1094789.1"/>
    </source>
</evidence>
<dbReference type="EMBL" id="JBHTLI010000001">
    <property type="protein sequence ID" value="MFD1094789.1"/>
    <property type="molecule type" value="Genomic_DNA"/>
</dbReference>
<organism evidence="3 4">
    <name type="scientific">Salegentibacter chungangensis</name>
    <dbReference type="NCBI Taxonomy" id="1335724"/>
    <lineage>
        <taxon>Bacteria</taxon>
        <taxon>Pseudomonadati</taxon>
        <taxon>Bacteroidota</taxon>
        <taxon>Flavobacteriia</taxon>
        <taxon>Flavobacteriales</taxon>
        <taxon>Flavobacteriaceae</taxon>
        <taxon>Salegentibacter</taxon>
    </lineage>
</organism>
<dbReference type="InterPro" id="IPR011322">
    <property type="entry name" value="N-reg_PII-like_a/b"/>
</dbReference>
<feature type="transmembrane region" description="Helical" evidence="1">
    <location>
        <begin position="87"/>
        <end position="108"/>
    </location>
</feature>
<keyword evidence="1" id="KW-0812">Transmembrane</keyword>
<name>A0ABW3NPX0_9FLAO</name>
<reference evidence="4" key="1">
    <citation type="journal article" date="2019" name="Int. J. Syst. Evol. Microbiol.">
        <title>The Global Catalogue of Microorganisms (GCM) 10K type strain sequencing project: providing services to taxonomists for standard genome sequencing and annotation.</title>
        <authorList>
            <consortium name="The Broad Institute Genomics Platform"/>
            <consortium name="The Broad Institute Genome Sequencing Center for Infectious Disease"/>
            <person name="Wu L."/>
            <person name="Ma J."/>
        </authorList>
    </citation>
    <scope>NUCLEOTIDE SEQUENCE [LARGE SCALE GENOMIC DNA]</scope>
    <source>
        <strain evidence="4">CCUG 64793</strain>
    </source>
</reference>
<keyword evidence="1" id="KW-0472">Membrane</keyword>
<keyword evidence="1" id="KW-1133">Transmembrane helix</keyword>
<evidence type="ECO:0000259" key="2">
    <source>
        <dbReference type="Pfam" id="PF09413"/>
    </source>
</evidence>
<sequence length="111" mass="12779">MDYITVFTTTDHSEVSIIKGLFDQENVHYKILDENRELDTGMSEVRIQVSEEDRVKAREILHEGGLLGGSRKAVTAWHSRRKPVKKWMFVFLAALIVVLVALLVMWFMSAE</sequence>
<evidence type="ECO:0000256" key="1">
    <source>
        <dbReference type="SAM" id="Phobius"/>
    </source>
</evidence>
<keyword evidence="4" id="KW-1185">Reference proteome</keyword>
<evidence type="ECO:0000313" key="4">
    <source>
        <dbReference type="Proteomes" id="UP001597131"/>
    </source>
</evidence>
<feature type="domain" description="DUF2007" evidence="2">
    <location>
        <begin position="4"/>
        <end position="63"/>
    </location>
</feature>